<dbReference type="AlphaFoldDB" id="A0A6G8F2F4"/>
<reference evidence="1" key="1">
    <citation type="journal article" date="2020" name="J. ISSAAS">
        <title>Lactobacilli and other gastrointestinal microbiota of Peromyscus leucopus, reservoir host for agents of Lyme disease and other zoonoses in North America.</title>
        <authorList>
            <person name="Milovic A."/>
            <person name="Bassam K."/>
            <person name="Shao H."/>
            <person name="Chatzistamou I."/>
            <person name="Tufts D.M."/>
            <person name="Diuk-Wasser M."/>
            <person name="Barbour A.G."/>
        </authorList>
    </citation>
    <scope>NUCLEOTIDE SEQUENCE</scope>
    <source>
        <strain evidence="1">LL90</strain>
    </source>
</reference>
<dbReference type="EMBL" id="MN990730">
    <property type="protein sequence ID" value="QIM10480.1"/>
    <property type="molecule type" value="Genomic_DNA"/>
</dbReference>
<gene>
    <name evidence="1" type="ORF">PlAlph_3720</name>
</gene>
<dbReference type="InterPro" id="IPR021322">
    <property type="entry name" value="DUF2924"/>
</dbReference>
<evidence type="ECO:0000313" key="1">
    <source>
        <dbReference type="EMBL" id="QIM10480.1"/>
    </source>
</evidence>
<accession>A0A6G8F2F4</accession>
<dbReference type="Pfam" id="PF11149">
    <property type="entry name" value="DUF2924"/>
    <property type="match status" value="1"/>
</dbReference>
<proteinExistence type="predicted"/>
<protein>
    <recommendedName>
        <fullName evidence="2">Bacteriophage-related protein</fullName>
    </recommendedName>
</protein>
<organism evidence="1">
    <name type="scientific">uncultured Alphaproteobacteria bacterium</name>
    <dbReference type="NCBI Taxonomy" id="91750"/>
    <lineage>
        <taxon>Bacteria</taxon>
        <taxon>Pseudomonadati</taxon>
        <taxon>Pseudomonadota</taxon>
        <taxon>Alphaproteobacteria</taxon>
        <taxon>environmental samples</taxon>
    </lineage>
</organism>
<evidence type="ECO:0008006" key="2">
    <source>
        <dbReference type="Google" id="ProtNLM"/>
    </source>
</evidence>
<sequence length="144" mass="16383">MTSVLQEVLEVNKMPIEALRKKYKELFNAEAPLTASRRQLIPKITYQLQVLAFGGISSSAQRMIDDLNQGKTPVYAQRKNRITLPAGTLIVKEYRGETYKIKVTDEDFILNGIHYSSLAKIARFITGGTNWNVQRFFKLSETAQ</sequence>
<name>A0A6G8F2F4_9PROT</name>